<dbReference type="Pfam" id="PF13476">
    <property type="entry name" value="AAA_23"/>
    <property type="match status" value="1"/>
</dbReference>
<accession>A0A242A848</accession>
<keyword evidence="7" id="KW-1185">Reference proteome</keyword>
<dbReference type="AlphaFoldDB" id="A0A242A848"/>
<proteinExistence type="inferred from homology"/>
<reference evidence="6 7" key="1">
    <citation type="submission" date="2017-05" db="EMBL/GenBank/DDBJ databases">
        <title>The Genome Sequence of Enterococcus sp. 8G7_MSG3316.</title>
        <authorList>
            <consortium name="The Broad Institute Genomics Platform"/>
            <consortium name="The Broad Institute Genomic Center for Infectious Diseases"/>
            <person name="Earl A."/>
            <person name="Manson A."/>
            <person name="Schwartman J."/>
            <person name="Gilmore M."/>
            <person name="Abouelleil A."/>
            <person name="Cao P."/>
            <person name="Chapman S."/>
            <person name="Cusick C."/>
            <person name="Shea T."/>
            <person name="Young S."/>
            <person name="Neafsey D."/>
            <person name="Nusbaum C."/>
            <person name="Birren B."/>
        </authorList>
    </citation>
    <scope>NUCLEOTIDE SEQUENCE [LARGE SCALE GENOMIC DNA]</scope>
    <source>
        <strain evidence="6 7">8G7_MSG3316</strain>
    </source>
</reference>
<evidence type="ECO:0000256" key="4">
    <source>
        <dbReference type="SAM" id="Coils"/>
    </source>
</evidence>
<dbReference type="GO" id="GO:0016887">
    <property type="term" value="F:ATP hydrolysis activity"/>
    <property type="evidence" value="ECO:0007669"/>
    <property type="project" value="InterPro"/>
</dbReference>
<protein>
    <recommendedName>
        <fullName evidence="3">Nuclease SbcCD subunit C</fullName>
    </recommendedName>
</protein>
<dbReference type="InterPro" id="IPR027417">
    <property type="entry name" value="P-loop_NTPase"/>
</dbReference>
<sequence>MKPKKLIMKNFGPFIEESLDFDQVGTAGLFLISGKTGAGKTTIFDGMTFALFGETSGNLRAGKEMRSMFASPVEETSVSFTFAHQSLLYEILRRPEQILAKKRGDGVTNQAAKVQLTIFDAAGKELKQISKRNEVDQFIKELLQLDAKQFFQIMMLPQGEFRNFLIASSNDKEKVLRNLFGTQLYQSFNEWLKGQQKAQSKTLEQQQQLAEQLLQRFEWLEEQPVLSPIEAIDAWNDDLSKQSAAIDNLKAQKTKIDQAYQQAQTLFYQAKELENLQQEQQDLLQKQHTLAEAAPQIKQKKQQLEALIWAGDTQHVWQRRMEKKAASADAQRQVDIAQRDFIAIQQQQEEWQNQRAAVNQVKEEREAALMQQRQFDGLLPIAQQAQQQQEVILDLQRDVQQQQTQRQVFETKKKRIEAQQVALTAQIAAVGDVQTEKIQLLECRNLLEKWQQIKEQQVKADTRHQQLKAQEADLTKDQAHLEEQATRLATILKAETSQNAKMQIARLQLLLAPDEPCPVCGSTDHPIVQEHASYTIEDIMESEETLIRTQNELTTVKEQLSATQTLLQQCQQQFAEAQTVREDLQQAHKDAWKMVNQALQPLIEKQESVDKENVVVFLKQRMAYNEQQSEVVRKAQQQLQTLTEQRAEISGKEQRLVDVETAAVQKYQMAEGKLATLVEQLSGYSIQTIETKRQELTRLVQQQTEQIECDTQQGNDLQKKLVLYSEKVANLQHICKENQIAAAEADEEVAAILQGADCTEAQFQALLTALSDKEVLSREINTYEQDRYVVKQRLVTLEERLSTAQPVNIDQLAERSQQLQDELTSLQEQVIQKQEKLRSNQQIYQELQTIYTQNLQALDQLSQLQQLAETMNGENSKKTSLERFVLQRYLTEILLVANDRLARLTRGRYQFELADKVGSYRSSTGLEIDIYDDNAGQVRRAHTLSGGESFIAALALAISLADVIQAKAGGIEIEALFIDEGFGSLDEESLEMAMEALEMIESEGRMIGIISHVRELRTRITQQVFVETNGGGQSRIRIKA</sequence>
<comment type="subunit">
    <text evidence="2">Heterodimer of SbcC and SbcD.</text>
</comment>
<feature type="coiled-coil region" evidence="4">
    <location>
        <begin position="686"/>
        <end position="713"/>
    </location>
</feature>
<keyword evidence="4" id="KW-0175">Coiled coil</keyword>
<gene>
    <name evidence="6" type="ORF">A5886_001980</name>
</gene>
<feature type="coiled-coil region" evidence="4">
    <location>
        <begin position="196"/>
        <end position="293"/>
    </location>
</feature>
<evidence type="ECO:0000256" key="2">
    <source>
        <dbReference type="ARBA" id="ARBA00011322"/>
    </source>
</evidence>
<dbReference type="EMBL" id="NGKU01000001">
    <property type="protein sequence ID" value="OTN76901.1"/>
    <property type="molecule type" value="Genomic_DNA"/>
</dbReference>
<feature type="domain" description="Rad50/SbcC-type AAA" evidence="5">
    <location>
        <begin position="5"/>
        <end position="216"/>
    </location>
</feature>
<dbReference type="Gene3D" id="3.40.50.300">
    <property type="entry name" value="P-loop containing nucleotide triphosphate hydrolases"/>
    <property type="match status" value="2"/>
</dbReference>
<dbReference type="PANTHER" id="PTHR32114">
    <property type="entry name" value="ABC TRANSPORTER ABCH.3"/>
    <property type="match status" value="1"/>
</dbReference>
<dbReference type="GO" id="GO:0006302">
    <property type="term" value="P:double-strand break repair"/>
    <property type="evidence" value="ECO:0007669"/>
    <property type="project" value="InterPro"/>
</dbReference>
<evidence type="ECO:0000313" key="6">
    <source>
        <dbReference type="EMBL" id="OTN76901.1"/>
    </source>
</evidence>
<dbReference type="OrthoDB" id="9795626at2"/>
<feature type="coiled-coil region" evidence="4">
    <location>
        <begin position="625"/>
        <end position="652"/>
    </location>
</feature>
<organism evidence="6 7">
    <name type="scientific">Candidatus Enterococcus testudinis</name>
    <dbReference type="NCBI Taxonomy" id="1834191"/>
    <lineage>
        <taxon>Bacteria</taxon>
        <taxon>Bacillati</taxon>
        <taxon>Bacillota</taxon>
        <taxon>Bacilli</taxon>
        <taxon>Lactobacillales</taxon>
        <taxon>Enterococcaceae</taxon>
        <taxon>Enterococcus</taxon>
    </lineage>
</organism>
<evidence type="ECO:0000256" key="3">
    <source>
        <dbReference type="ARBA" id="ARBA00013368"/>
    </source>
</evidence>
<feature type="coiled-coil region" evidence="4">
    <location>
        <begin position="344"/>
        <end position="419"/>
    </location>
</feature>
<comment type="similarity">
    <text evidence="1">Belongs to the SMC family. SbcC subfamily.</text>
</comment>
<dbReference type="PANTHER" id="PTHR32114:SF2">
    <property type="entry name" value="ABC TRANSPORTER ABCH.3"/>
    <property type="match status" value="1"/>
</dbReference>
<dbReference type="SUPFAM" id="SSF52540">
    <property type="entry name" value="P-loop containing nucleoside triphosphate hydrolases"/>
    <property type="match status" value="2"/>
</dbReference>
<feature type="coiled-coil region" evidence="4">
    <location>
        <begin position="809"/>
        <end position="836"/>
    </location>
</feature>
<dbReference type="InterPro" id="IPR038729">
    <property type="entry name" value="Rad50/SbcC_AAA"/>
</dbReference>
<dbReference type="Proteomes" id="UP000195043">
    <property type="component" value="Unassembled WGS sequence"/>
</dbReference>
<dbReference type="STRING" id="1834191.A5886_001980"/>
<dbReference type="Pfam" id="PF13558">
    <property type="entry name" value="SbcC_Walker_B"/>
    <property type="match status" value="1"/>
</dbReference>
<evidence type="ECO:0000259" key="5">
    <source>
        <dbReference type="Pfam" id="PF13476"/>
    </source>
</evidence>
<feature type="coiled-coil region" evidence="4">
    <location>
        <begin position="539"/>
        <end position="587"/>
    </location>
</feature>
<evidence type="ECO:0000313" key="7">
    <source>
        <dbReference type="Proteomes" id="UP000195043"/>
    </source>
</evidence>
<comment type="caution">
    <text evidence="6">The sequence shown here is derived from an EMBL/GenBank/DDBJ whole genome shotgun (WGS) entry which is preliminary data.</text>
</comment>
<name>A0A242A848_9ENTE</name>
<evidence type="ECO:0000256" key="1">
    <source>
        <dbReference type="ARBA" id="ARBA00006930"/>
    </source>
</evidence>
<dbReference type="RefSeq" id="WP_086274961.1">
    <property type="nucleotide sequence ID" value="NZ_NGKU01000001.1"/>
</dbReference>